<dbReference type="NCBIfam" id="TIGR00229">
    <property type="entry name" value="sensory_box"/>
    <property type="match status" value="4"/>
</dbReference>
<dbReference type="Proteomes" id="UP001361239">
    <property type="component" value="Unassembled WGS sequence"/>
</dbReference>
<dbReference type="PROSITE" id="PS50112">
    <property type="entry name" value="PAS"/>
    <property type="match status" value="2"/>
</dbReference>
<dbReference type="InterPro" id="IPR001610">
    <property type="entry name" value="PAC"/>
</dbReference>
<dbReference type="InterPro" id="IPR013656">
    <property type="entry name" value="PAS_4"/>
</dbReference>
<dbReference type="PANTHER" id="PTHR44757">
    <property type="entry name" value="DIGUANYLATE CYCLASE DGCP"/>
    <property type="match status" value="1"/>
</dbReference>
<dbReference type="InterPro" id="IPR052155">
    <property type="entry name" value="Biofilm_reg_signaling"/>
</dbReference>
<dbReference type="SUPFAM" id="SSF141868">
    <property type="entry name" value="EAL domain-like"/>
    <property type="match status" value="1"/>
</dbReference>
<organism evidence="5 6">
    <name type="scientific">Novosphingobium anseongense</name>
    <dbReference type="NCBI Taxonomy" id="3133436"/>
    <lineage>
        <taxon>Bacteria</taxon>
        <taxon>Pseudomonadati</taxon>
        <taxon>Pseudomonadota</taxon>
        <taxon>Alphaproteobacteria</taxon>
        <taxon>Sphingomonadales</taxon>
        <taxon>Sphingomonadaceae</taxon>
        <taxon>Novosphingobium</taxon>
    </lineage>
</organism>
<evidence type="ECO:0000259" key="2">
    <source>
        <dbReference type="PROSITE" id="PS50113"/>
    </source>
</evidence>
<feature type="domain" description="EAL" evidence="3">
    <location>
        <begin position="727"/>
        <end position="982"/>
    </location>
</feature>
<gene>
    <name evidence="5" type="ORF">WG901_17600</name>
</gene>
<dbReference type="Pfam" id="PF08448">
    <property type="entry name" value="PAS_4"/>
    <property type="match status" value="1"/>
</dbReference>
<dbReference type="EMBL" id="JBBHJZ010000003">
    <property type="protein sequence ID" value="MEJ5978472.1"/>
    <property type="molecule type" value="Genomic_DNA"/>
</dbReference>
<dbReference type="InterPro" id="IPR000160">
    <property type="entry name" value="GGDEF_dom"/>
</dbReference>
<dbReference type="InterPro" id="IPR013655">
    <property type="entry name" value="PAS_fold_3"/>
</dbReference>
<evidence type="ECO:0000259" key="1">
    <source>
        <dbReference type="PROSITE" id="PS50112"/>
    </source>
</evidence>
<feature type="domain" description="PAC" evidence="2">
    <location>
        <begin position="112"/>
        <end position="164"/>
    </location>
</feature>
<dbReference type="InterPro" id="IPR035965">
    <property type="entry name" value="PAS-like_dom_sf"/>
</dbReference>
<feature type="domain" description="PAC" evidence="2">
    <location>
        <begin position="497"/>
        <end position="549"/>
    </location>
</feature>
<dbReference type="InterPro" id="IPR029787">
    <property type="entry name" value="Nucleotide_cyclase"/>
</dbReference>
<evidence type="ECO:0000313" key="6">
    <source>
        <dbReference type="Proteomes" id="UP001361239"/>
    </source>
</evidence>
<sequence length="1038" mass="113888">MDLGTGGERTFWRGSEEVARVPVAGYVAGDAAGMPPLGTAPFLTFALASAGVGTWQLDTVSGLFAMDATASSLLGFDPVPYSGNTAFDWVLEEDRERIWQSAGQAIAQGVPHEVEFRVRTPDGVVRWLYSLSRHAAGEGRHDRYLGGIVYDVTQRKDDQTALREREKHQRAIVASLPGVAYRCSLEPPWSMAFIGGAVEQLTGHTAEEFLDGGRDWMTLVHPEDVEDLTGAVTAAIESRLPFELKYRLVRGDGDVLWVHERGRAAYSADGEPLYLDGFIRDVHQQVIAERKLRETEERYRLVSQAAMEVIWDLDLATQEMTFNEAITAVLRHRPEDVRHTAQWWRDQVHPDDYERVSTALGDLVAGSDGRYVGEHRFRRGDGTYADIYTRCQVMRDPAGRPIRLVGSLMDLSELKLSDAALRESEATNRSIVEASIDCVMLLALDGSLQFMNGAGASGMEVSEVATLYGRPWDQLWPSQNRALVRKALAKARGGGIGRFTAAGQTVSGDTRWGEVVISPVLGEDGVPVKLVAISRDITDRREAEERLRWSATRDPLTQLPNRSLFQRTLHDAVAKARESESKIGLLVLDLDHFKQVNDTLGHDAGDALLQTVATRLEAFCVNLPGDTALAARLGGDEFAVIFDDIADVAELDARASELLDELRQPVTHAGRLLDCHTTIGAALFPDHGDQQEDLLKSADIALYAAKSSRRGRAMTFQPEHRAELQERLSMINLARTALREDRVLPFYQPKVRLDDLSVYGFEALLRWRHDTRGIQLPGTISAAFEDLELAATISDSMIDRVIVDMRDWLDRGVPFGHVAVNAAAAEFRSDGFAESVLERLERAGVPPHHFHLEVTETVFLGRGSDFVQRALKMLSDAGVSIALDDFGTGYASLRHLKQFPVDVIKIDRSFVQNMETDADDAAIIEAVLNLARSLKIEVVAEGIETASQALALQRMNCQFGQGFLFSRAVAANHVPAMIAAMTGSEIAAVLAAAGGARRIGPAPSSTRPRTFAVRGERPWSDLGPKILPGAAGLSGPRG</sequence>
<dbReference type="CDD" id="cd01949">
    <property type="entry name" value="GGDEF"/>
    <property type="match status" value="1"/>
</dbReference>
<feature type="domain" description="PAS" evidence="1">
    <location>
        <begin position="165"/>
        <end position="239"/>
    </location>
</feature>
<dbReference type="Gene3D" id="3.30.450.20">
    <property type="entry name" value="PAS domain"/>
    <property type="match status" value="4"/>
</dbReference>
<dbReference type="RefSeq" id="WP_339588391.1">
    <property type="nucleotide sequence ID" value="NZ_JBBHJZ010000003.1"/>
</dbReference>
<dbReference type="PROSITE" id="PS50883">
    <property type="entry name" value="EAL"/>
    <property type="match status" value="1"/>
</dbReference>
<dbReference type="PANTHER" id="PTHR44757:SF2">
    <property type="entry name" value="BIOFILM ARCHITECTURE MAINTENANCE PROTEIN MBAA"/>
    <property type="match status" value="1"/>
</dbReference>
<feature type="domain" description="PAC" evidence="2">
    <location>
        <begin position="371"/>
        <end position="423"/>
    </location>
</feature>
<dbReference type="SMART" id="SM00052">
    <property type="entry name" value="EAL"/>
    <property type="match status" value="1"/>
</dbReference>
<keyword evidence="6" id="KW-1185">Reference proteome</keyword>
<dbReference type="InterPro" id="IPR000014">
    <property type="entry name" value="PAS"/>
</dbReference>
<dbReference type="InterPro" id="IPR043128">
    <property type="entry name" value="Rev_trsase/Diguanyl_cyclase"/>
</dbReference>
<comment type="caution">
    <text evidence="5">The sequence shown here is derived from an EMBL/GenBank/DDBJ whole genome shotgun (WGS) entry which is preliminary data.</text>
</comment>
<accession>A0ABU8S0E1</accession>
<dbReference type="SUPFAM" id="SSF55785">
    <property type="entry name" value="PYP-like sensor domain (PAS domain)"/>
    <property type="match status" value="4"/>
</dbReference>
<name>A0ABU8S0E1_9SPHN</name>
<dbReference type="PROSITE" id="PS50887">
    <property type="entry name" value="GGDEF"/>
    <property type="match status" value="1"/>
</dbReference>
<proteinExistence type="predicted"/>
<reference evidence="5 6" key="1">
    <citation type="submission" date="2024-03" db="EMBL/GenBank/DDBJ databases">
        <authorList>
            <person name="Jo J.-H."/>
        </authorList>
    </citation>
    <scope>NUCLEOTIDE SEQUENCE [LARGE SCALE GENOMIC DNA]</scope>
    <source>
        <strain evidence="5 6">PS1R-30</strain>
    </source>
</reference>
<dbReference type="CDD" id="cd00130">
    <property type="entry name" value="PAS"/>
    <property type="match status" value="3"/>
</dbReference>
<dbReference type="Gene3D" id="3.30.70.270">
    <property type="match status" value="1"/>
</dbReference>
<dbReference type="NCBIfam" id="TIGR00254">
    <property type="entry name" value="GGDEF"/>
    <property type="match status" value="1"/>
</dbReference>
<dbReference type="PROSITE" id="PS50113">
    <property type="entry name" value="PAC"/>
    <property type="match status" value="4"/>
</dbReference>
<dbReference type="InterPro" id="IPR035919">
    <property type="entry name" value="EAL_sf"/>
</dbReference>
<dbReference type="SMART" id="SM00091">
    <property type="entry name" value="PAS"/>
    <property type="match status" value="4"/>
</dbReference>
<evidence type="ECO:0000259" key="3">
    <source>
        <dbReference type="PROSITE" id="PS50883"/>
    </source>
</evidence>
<dbReference type="CDD" id="cd01948">
    <property type="entry name" value="EAL"/>
    <property type="match status" value="1"/>
</dbReference>
<feature type="domain" description="GGDEF" evidence="4">
    <location>
        <begin position="581"/>
        <end position="718"/>
    </location>
</feature>
<dbReference type="SUPFAM" id="SSF55073">
    <property type="entry name" value="Nucleotide cyclase"/>
    <property type="match status" value="1"/>
</dbReference>
<dbReference type="Pfam" id="PF00563">
    <property type="entry name" value="EAL"/>
    <property type="match status" value="1"/>
</dbReference>
<dbReference type="SMART" id="SM00086">
    <property type="entry name" value="PAC"/>
    <property type="match status" value="4"/>
</dbReference>
<evidence type="ECO:0000259" key="4">
    <source>
        <dbReference type="PROSITE" id="PS50887"/>
    </source>
</evidence>
<dbReference type="Pfam" id="PF08447">
    <property type="entry name" value="PAS_3"/>
    <property type="match status" value="3"/>
</dbReference>
<feature type="domain" description="PAC" evidence="2">
    <location>
        <begin position="242"/>
        <end position="294"/>
    </location>
</feature>
<dbReference type="Gene3D" id="3.20.20.450">
    <property type="entry name" value="EAL domain"/>
    <property type="match status" value="1"/>
</dbReference>
<dbReference type="InterPro" id="IPR001633">
    <property type="entry name" value="EAL_dom"/>
</dbReference>
<feature type="domain" description="PAS" evidence="1">
    <location>
        <begin position="295"/>
        <end position="367"/>
    </location>
</feature>
<evidence type="ECO:0000313" key="5">
    <source>
        <dbReference type="EMBL" id="MEJ5978472.1"/>
    </source>
</evidence>
<protein>
    <submittedName>
        <fullName evidence="5">EAL domain-containing protein</fullName>
    </submittedName>
</protein>
<dbReference type="SMART" id="SM00267">
    <property type="entry name" value="GGDEF"/>
    <property type="match status" value="1"/>
</dbReference>
<dbReference type="InterPro" id="IPR000700">
    <property type="entry name" value="PAS-assoc_C"/>
</dbReference>
<dbReference type="Pfam" id="PF00990">
    <property type="entry name" value="GGDEF"/>
    <property type="match status" value="1"/>
</dbReference>